<sequence length="388" mass="40290">MPRKKIISGVALLSIALSACSPGSGDAGAVVAPATGNTASCPAPLAAPPGRGPSGAPTTAPGGGSERPAISIATTIKPSDTSTSTVIKADGPQMQCDSTEITTTKDVVYAKPDDNGRLALKMDILTPSTQGMRPLVVYLSGGGFMMSTKEAALDQRTYIAQRGYTVASIQYRTSTTGGRYTDGVSDVKSAIRYLRAHADMYGIDPAKVAVWGESAGGYLAAMTGTTNGVKTFERGDNLDQSSDVQAVVDKFGASDLTKLGEDFDQAAKEASVAPGNNLAQYVFGTGTTKSILDNPKTAAAANPITYIDGTEPAFLLLHGSADHLISPSQTLRLHEALRAKGVDSTRLVLENADHGDLAFMGNPAVGKPWTSQQVMDALTTFLDKQLKS</sequence>
<reference evidence="5" key="1">
    <citation type="submission" date="2021-01" db="EMBL/GenBank/DDBJ databases">
        <title>Whole genome shotgun sequence of Sinosporangium siamense NBRC 109515.</title>
        <authorList>
            <person name="Komaki H."/>
            <person name="Tamura T."/>
        </authorList>
    </citation>
    <scope>NUCLEOTIDE SEQUENCE</scope>
    <source>
        <strain evidence="5">NBRC 109515</strain>
    </source>
</reference>
<evidence type="ECO:0000256" key="1">
    <source>
        <dbReference type="ARBA" id="ARBA00022801"/>
    </source>
</evidence>
<evidence type="ECO:0000313" key="5">
    <source>
        <dbReference type="EMBL" id="GII95878.1"/>
    </source>
</evidence>
<proteinExistence type="predicted"/>
<evidence type="ECO:0000259" key="4">
    <source>
        <dbReference type="Pfam" id="PF20434"/>
    </source>
</evidence>
<feature type="chain" id="PRO_5038972295" description="BD-FAE-like domain-containing protein" evidence="3">
    <location>
        <begin position="20"/>
        <end position="388"/>
    </location>
</feature>
<dbReference type="Proteomes" id="UP000606172">
    <property type="component" value="Unassembled WGS sequence"/>
</dbReference>
<dbReference type="AlphaFoldDB" id="A0A919RLB7"/>
<dbReference type="GO" id="GO:0016787">
    <property type="term" value="F:hydrolase activity"/>
    <property type="evidence" value="ECO:0007669"/>
    <property type="project" value="UniProtKB-KW"/>
</dbReference>
<organism evidence="5 6">
    <name type="scientific">Sinosporangium siamense</name>
    <dbReference type="NCBI Taxonomy" id="1367973"/>
    <lineage>
        <taxon>Bacteria</taxon>
        <taxon>Bacillati</taxon>
        <taxon>Actinomycetota</taxon>
        <taxon>Actinomycetes</taxon>
        <taxon>Streptosporangiales</taxon>
        <taxon>Streptosporangiaceae</taxon>
        <taxon>Sinosporangium</taxon>
    </lineage>
</organism>
<dbReference type="PANTHER" id="PTHR48081:SF13">
    <property type="entry name" value="ALPHA_BETA HYDROLASE"/>
    <property type="match status" value="1"/>
</dbReference>
<evidence type="ECO:0000313" key="6">
    <source>
        <dbReference type="Proteomes" id="UP000606172"/>
    </source>
</evidence>
<keyword evidence="1" id="KW-0378">Hydrolase</keyword>
<protein>
    <recommendedName>
        <fullName evidence="4">BD-FAE-like domain-containing protein</fullName>
    </recommendedName>
</protein>
<accession>A0A919RLB7</accession>
<dbReference type="PANTHER" id="PTHR48081">
    <property type="entry name" value="AB HYDROLASE SUPERFAMILY PROTEIN C4A8.06C"/>
    <property type="match status" value="1"/>
</dbReference>
<dbReference type="EMBL" id="BOOW01000038">
    <property type="protein sequence ID" value="GII95878.1"/>
    <property type="molecule type" value="Genomic_DNA"/>
</dbReference>
<evidence type="ECO:0000256" key="2">
    <source>
        <dbReference type="SAM" id="MobiDB-lite"/>
    </source>
</evidence>
<feature type="signal peptide" evidence="3">
    <location>
        <begin position="1"/>
        <end position="19"/>
    </location>
</feature>
<dbReference type="SUPFAM" id="SSF53474">
    <property type="entry name" value="alpha/beta-Hydrolases"/>
    <property type="match status" value="1"/>
</dbReference>
<dbReference type="InterPro" id="IPR050300">
    <property type="entry name" value="GDXG_lipolytic_enzyme"/>
</dbReference>
<keyword evidence="6" id="KW-1185">Reference proteome</keyword>
<dbReference type="PROSITE" id="PS51257">
    <property type="entry name" value="PROKAR_LIPOPROTEIN"/>
    <property type="match status" value="1"/>
</dbReference>
<comment type="caution">
    <text evidence="5">The sequence shown here is derived from an EMBL/GenBank/DDBJ whole genome shotgun (WGS) entry which is preliminary data.</text>
</comment>
<evidence type="ECO:0000256" key="3">
    <source>
        <dbReference type="SAM" id="SignalP"/>
    </source>
</evidence>
<dbReference type="InterPro" id="IPR049492">
    <property type="entry name" value="BD-FAE-like_dom"/>
</dbReference>
<dbReference type="InterPro" id="IPR029058">
    <property type="entry name" value="AB_hydrolase_fold"/>
</dbReference>
<keyword evidence="3" id="KW-0732">Signal</keyword>
<name>A0A919RLB7_9ACTN</name>
<dbReference type="Gene3D" id="3.40.50.1820">
    <property type="entry name" value="alpha/beta hydrolase"/>
    <property type="match status" value="1"/>
</dbReference>
<feature type="region of interest" description="Disordered" evidence="2">
    <location>
        <begin position="42"/>
        <end position="68"/>
    </location>
</feature>
<dbReference type="RefSeq" id="WP_204030897.1">
    <property type="nucleotide sequence ID" value="NZ_BOOW01000038.1"/>
</dbReference>
<dbReference type="Pfam" id="PF20434">
    <property type="entry name" value="BD-FAE"/>
    <property type="match status" value="1"/>
</dbReference>
<feature type="domain" description="BD-FAE-like" evidence="4">
    <location>
        <begin position="122"/>
        <end position="337"/>
    </location>
</feature>
<gene>
    <name evidence="5" type="ORF">Ssi02_61090</name>
</gene>